<reference evidence="4" key="1">
    <citation type="journal article" date="2019" name="Int. J. Syst. Evol. Microbiol.">
        <title>The Global Catalogue of Microorganisms (GCM) 10K type strain sequencing project: providing services to taxonomists for standard genome sequencing and annotation.</title>
        <authorList>
            <consortium name="The Broad Institute Genomics Platform"/>
            <consortium name="The Broad Institute Genome Sequencing Center for Infectious Disease"/>
            <person name="Wu L."/>
            <person name="Ma J."/>
        </authorList>
    </citation>
    <scope>NUCLEOTIDE SEQUENCE [LARGE SCALE GENOMIC DNA]</scope>
    <source>
        <strain evidence="4">IBRC-M 10987</strain>
    </source>
</reference>
<dbReference type="SMART" id="SM00460">
    <property type="entry name" value="TGc"/>
    <property type="match status" value="1"/>
</dbReference>
<feature type="domain" description="Transglutaminase-like" evidence="2">
    <location>
        <begin position="162"/>
        <end position="221"/>
    </location>
</feature>
<comment type="caution">
    <text evidence="3">The sequence shown here is derived from an EMBL/GenBank/DDBJ whole genome shotgun (WGS) entry which is preliminary data.</text>
</comment>
<feature type="region of interest" description="Disordered" evidence="1">
    <location>
        <begin position="363"/>
        <end position="385"/>
    </location>
</feature>
<dbReference type="Pfam" id="PF01841">
    <property type="entry name" value="Transglut_core"/>
    <property type="match status" value="1"/>
</dbReference>
<keyword evidence="4" id="KW-1185">Reference proteome</keyword>
<dbReference type="PANTHER" id="PTHR35532:SF5">
    <property type="entry name" value="CARBOHYDRATE-BINDING DOMAIN-CONTAINING PROTEIN"/>
    <property type="match status" value="1"/>
</dbReference>
<evidence type="ECO:0000313" key="4">
    <source>
        <dbReference type="Proteomes" id="UP001595715"/>
    </source>
</evidence>
<organism evidence="3 4">
    <name type="scientific">Paenibacillus xanthanilyticus</name>
    <dbReference type="NCBI Taxonomy" id="1783531"/>
    <lineage>
        <taxon>Bacteria</taxon>
        <taxon>Bacillati</taxon>
        <taxon>Bacillota</taxon>
        <taxon>Bacilli</taxon>
        <taxon>Bacillales</taxon>
        <taxon>Paenibacillaceae</taxon>
        <taxon>Paenibacillus</taxon>
    </lineage>
</organism>
<dbReference type="PANTHER" id="PTHR35532">
    <property type="entry name" value="SIMILAR TO POLYHYDROXYALKANOATE DEPOLYMERASE"/>
    <property type="match status" value="1"/>
</dbReference>
<accession>A0ABV8K6C0</accession>
<evidence type="ECO:0000259" key="2">
    <source>
        <dbReference type="SMART" id="SM00460"/>
    </source>
</evidence>
<evidence type="ECO:0000313" key="3">
    <source>
        <dbReference type="EMBL" id="MFC4101578.1"/>
    </source>
</evidence>
<proteinExistence type="predicted"/>
<dbReference type="Proteomes" id="UP001595715">
    <property type="component" value="Unassembled WGS sequence"/>
</dbReference>
<dbReference type="SUPFAM" id="SSF54001">
    <property type="entry name" value="Cysteine proteinases"/>
    <property type="match status" value="1"/>
</dbReference>
<dbReference type="InterPro" id="IPR038765">
    <property type="entry name" value="Papain-like_cys_pep_sf"/>
</dbReference>
<name>A0ABV8K6C0_9BACL</name>
<dbReference type="Gene3D" id="2.60.40.1120">
    <property type="entry name" value="Carboxypeptidase-like, regulatory domain"/>
    <property type="match status" value="1"/>
</dbReference>
<dbReference type="InterPro" id="IPR002931">
    <property type="entry name" value="Transglutaminase-like"/>
</dbReference>
<evidence type="ECO:0000256" key="1">
    <source>
        <dbReference type="SAM" id="MobiDB-lite"/>
    </source>
</evidence>
<dbReference type="RefSeq" id="WP_377720189.1">
    <property type="nucleotide sequence ID" value="NZ_JBHSAM010000028.1"/>
</dbReference>
<protein>
    <submittedName>
        <fullName evidence="3">Transglutaminase domain-containing protein</fullName>
    </submittedName>
</protein>
<sequence>MTMVHQPVFSMDQETMARIERKFQAKQELAKNRARQLFGVFGQELTAEESWALKFLFAYMPVNDLADYEGELFLRHVRRTLEIREQMPWGPRVPDHLFLHFVLPYRVNTENIEDSRGILHAQLAERTKRLTMADAILETNYWCHEKATYIGSDLRTLSPLSMIRNARGRCGEESTLAVAALRSIGIPARQVYTPRWAHCDDNHAWVEAWADGQWHYFGACEPEARLDQGWFTPPARRAMLVNTRIFANYEGPEAVTLADDWFTEINLLANYARTKSITVRVLDAQGRPVPGADVRFEVYNYAELYPLAILPTNEQGAAVFMTGIGDLVVRAVKAGAWGEALLPASQVDRIELVLDQTEQPSGAALDLDLAPPPESEGEPLEPLSEERLARHDRRLEEGTKLRAAYEVTFMREDEAAVLADAVGLPAERVWTLLRKARGNGREIAAFIEESAAPYGIWTLRLLESLNEKDLIDANRSTLLDHLEGALAVRGELQDEVFERYVLCPRVQYEMIVPYKRYFQEAFTAAEAEAFRADPGRAARMLGETFELWEDLPNLKGKGNPVGTYELMRGDEVSRDILFVAISRSLGIPARLHPSEQKPQYLSADGGWADAAFAVEGGRGGHVANASGTIVLLKDLHADDAAPVASYAENFSFARLENGVYRTLLFPHGMTDVYDKPLEAEAGAYRLITGVRMKNGAVRARLAYFDVVAGEETRAALVYRTAAIDLPDLGAIAAERWVTLPDGTSRRLGELIGEHGAIAAWIEAEREPTKHLLREIGELAAAYERTGVPIVLIADESQSGGALASSRYPELPAGTVLVAAQGKDALPAFAAQPPASEAGYPHLAVLDPRQRIRYAASGYRIGTGKEALQALTRVLEREIQGGEQG</sequence>
<dbReference type="EMBL" id="JBHSAM010000028">
    <property type="protein sequence ID" value="MFC4101578.1"/>
    <property type="molecule type" value="Genomic_DNA"/>
</dbReference>
<gene>
    <name evidence="3" type="ORF">ACFOZ8_18185</name>
</gene>
<dbReference type="Gene3D" id="3.10.620.30">
    <property type="match status" value="1"/>
</dbReference>